<feature type="active site" description="Proton acceptor" evidence="7">
    <location>
        <position position="346"/>
    </location>
</feature>
<dbReference type="GO" id="GO:0047499">
    <property type="term" value="F:calcium-independent phospholipase A2 activity"/>
    <property type="evidence" value="ECO:0007669"/>
    <property type="project" value="InterPro"/>
</dbReference>
<sequence length="476" mass="53579">MTMDVVRVKIDKNANKSRDGTSSERNTKTSEPAQQSSPEMQLLTAVKQENIAEIVRLYSRGASGNVQDGHGNNLLHIAVKKGNLQVVQAVLLFYGRRYSLCSKRNRDGKLPEELSYSIEIRGCIEIIHKGKEANDITKKNADSAQNVSHSSRNAMQDIDNQINKQNIDAMLKRKDKLAILLSLDGGGIRGLILIRILIYLEWKLGSSFWEKVDWVAGTSTGAILALGLGKKHSPEHIERAYLRLKNDVFVGRRPYNPKTFERFLKDELGSDSMGSIKHPKIVVTTCLTHVAPPRLKLFRNYKPNINDEDCKRFKYEEPSHVPLWRAARCSSAAPTYFPPFEDIYSDGGIMANNPTMELLTEFFRYKSIEICTHSGKPMDESLGCVISLGTGVVPAIKITASDGIPVDQSRAWCMSLDVPFFRFSPPLRDAIELNERDDKCLISMLWDAELYMASARCADQVDELVDFLKRIKPVEK</sequence>
<keyword evidence="2" id="KW-0677">Repeat</keyword>
<evidence type="ECO:0000259" key="10">
    <source>
        <dbReference type="PROSITE" id="PS51635"/>
    </source>
</evidence>
<feature type="transmembrane region" description="Helical" evidence="9">
    <location>
        <begin position="177"/>
        <end position="200"/>
    </location>
</feature>
<organism evidence="11 12">
    <name type="scientific">Ditylenchus destructor</name>
    <dbReference type="NCBI Taxonomy" id="166010"/>
    <lineage>
        <taxon>Eukaryota</taxon>
        <taxon>Metazoa</taxon>
        <taxon>Ecdysozoa</taxon>
        <taxon>Nematoda</taxon>
        <taxon>Chromadorea</taxon>
        <taxon>Rhabditida</taxon>
        <taxon>Tylenchina</taxon>
        <taxon>Tylenchomorpha</taxon>
        <taxon>Sphaerularioidea</taxon>
        <taxon>Anguinidae</taxon>
        <taxon>Anguininae</taxon>
        <taxon>Ditylenchus</taxon>
    </lineage>
</organism>
<dbReference type="PANTHER" id="PTHR24139:SF34">
    <property type="entry name" value="85_88 KDA CALCIUM-INDEPENDENT PHOSPHOLIPASE A2"/>
    <property type="match status" value="1"/>
</dbReference>
<keyword evidence="9" id="KW-0472">Membrane</keyword>
<feature type="active site" description="Nucleophile" evidence="7">
    <location>
        <position position="219"/>
    </location>
</feature>
<dbReference type="Proteomes" id="UP001201812">
    <property type="component" value="Unassembled WGS sequence"/>
</dbReference>
<feature type="domain" description="PNPLA" evidence="10">
    <location>
        <begin position="181"/>
        <end position="359"/>
    </location>
</feature>
<dbReference type="AlphaFoldDB" id="A0AAD4RBE6"/>
<dbReference type="Gene3D" id="1.25.40.20">
    <property type="entry name" value="Ankyrin repeat-containing domain"/>
    <property type="match status" value="1"/>
</dbReference>
<protein>
    <recommendedName>
        <fullName evidence="1">phospholipase A2</fullName>
        <ecNumber evidence="1">3.1.1.4</ecNumber>
    </recommendedName>
</protein>
<proteinExistence type="predicted"/>
<accession>A0AAD4RBE6</accession>
<dbReference type="GO" id="GO:0005739">
    <property type="term" value="C:mitochondrion"/>
    <property type="evidence" value="ECO:0007669"/>
    <property type="project" value="TreeGrafter"/>
</dbReference>
<feature type="region of interest" description="Disordered" evidence="8">
    <location>
        <begin position="8"/>
        <end position="39"/>
    </location>
</feature>
<evidence type="ECO:0000256" key="9">
    <source>
        <dbReference type="SAM" id="Phobius"/>
    </source>
</evidence>
<keyword evidence="7" id="KW-0442">Lipid degradation</keyword>
<dbReference type="InterPro" id="IPR036770">
    <property type="entry name" value="Ankyrin_rpt-contain_sf"/>
</dbReference>
<keyword evidence="9" id="KW-1133">Transmembrane helix</keyword>
<evidence type="ECO:0000256" key="1">
    <source>
        <dbReference type="ARBA" id="ARBA00013278"/>
    </source>
</evidence>
<dbReference type="InterPro" id="IPR016035">
    <property type="entry name" value="Acyl_Trfase/lysoPLipase"/>
</dbReference>
<keyword evidence="3 7" id="KW-0378">Hydrolase</keyword>
<keyword evidence="4" id="KW-0040">ANK repeat</keyword>
<dbReference type="InterPro" id="IPR047148">
    <property type="entry name" value="PLPL9"/>
</dbReference>
<evidence type="ECO:0000256" key="6">
    <source>
        <dbReference type="ARBA" id="ARBA00023422"/>
    </source>
</evidence>
<dbReference type="GO" id="GO:0016042">
    <property type="term" value="P:lipid catabolic process"/>
    <property type="evidence" value="ECO:0007669"/>
    <property type="project" value="UniProtKB-UniRule"/>
</dbReference>
<evidence type="ECO:0000313" key="11">
    <source>
        <dbReference type="EMBL" id="KAI1723746.1"/>
    </source>
</evidence>
<dbReference type="Pfam" id="PF01734">
    <property type="entry name" value="Patatin"/>
    <property type="match status" value="1"/>
</dbReference>
<dbReference type="SUPFAM" id="SSF52151">
    <property type="entry name" value="FabD/lysophospholipase-like"/>
    <property type="match status" value="1"/>
</dbReference>
<keyword evidence="9" id="KW-0812">Transmembrane</keyword>
<feature type="compositionally biased region" description="Basic and acidic residues" evidence="8">
    <location>
        <begin position="8"/>
        <end position="28"/>
    </location>
</feature>
<dbReference type="PANTHER" id="PTHR24139">
    <property type="entry name" value="CALCIUM-INDEPENDENT PHOSPHOLIPASE A2"/>
    <property type="match status" value="1"/>
</dbReference>
<feature type="short sequence motif" description="GXGXXG" evidence="7">
    <location>
        <begin position="185"/>
        <end position="190"/>
    </location>
</feature>
<evidence type="ECO:0000256" key="2">
    <source>
        <dbReference type="ARBA" id="ARBA00022737"/>
    </source>
</evidence>
<dbReference type="InterPro" id="IPR002110">
    <property type="entry name" value="Ankyrin_rpt"/>
</dbReference>
<evidence type="ECO:0000313" key="12">
    <source>
        <dbReference type="Proteomes" id="UP001201812"/>
    </source>
</evidence>
<dbReference type="GO" id="GO:0052816">
    <property type="term" value="F:long-chain fatty acyl-CoA hydrolase activity"/>
    <property type="evidence" value="ECO:0007669"/>
    <property type="project" value="TreeGrafter"/>
</dbReference>
<name>A0AAD4RBE6_9BILA</name>
<comment type="caution">
    <text evidence="11">The sequence shown here is derived from an EMBL/GenBank/DDBJ whole genome shotgun (WGS) entry which is preliminary data.</text>
</comment>
<keyword evidence="5 7" id="KW-0443">Lipid metabolism</keyword>
<feature type="short sequence motif" description="DGA/G" evidence="7">
    <location>
        <begin position="346"/>
        <end position="348"/>
    </location>
</feature>
<dbReference type="PROSITE" id="PS51635">
    <property type="entry name" value="PNPLA"/>
    <property type="match status" value="1"/>
</dbReference>
<evidence type="ECO:0000256" key="7">
    <source>
        <dbReference type="PROSITE-ProRule" id="PRU01161"/>
    </source>
</evidence>
<evidence type="ECO:0000256" key="4">
    <source>
        <dbReference type="ARBA" id="ARBA00023043"/>
    </source>
</evidence>
<evidence type="ECO:0000256" key="5">
    <source>
        <dbReference type="ARBA" id="ARBA00023098"/>
    </source>
</evidence>
<dbReference type="EC" id="3.1.1.4" evidence="1"/>
<dbReference type="GO" id="GO:2000304">
    <property type="term" value="P:positive regulation of ceramide biosynthetic process"/>
    <property type="evidence" value="ECO:0007669"/>
    <property type="project" value="TreeGrafter"/>
</dbReference>
<dbReference type="EMBL" id="JAKKPZ010000003">
    <property type="protein sequence ID" value="KAI1723746.1"/>
    <property type="molecule type" value="Genomic_DNA"/>
</dbReference>
<dbReference type="SUPFAM" id="SSF48403">
    <property type="entry name" value="Ankyrin repeat"/>
    <property type="match status" value="1"/>
</dbReference>
<dbReference type="Gene3D" id="3.40.1090.10">
    <property type="entry name" value="Cytosolic phospholipase A2 catalytic domain"/>
    <property type="match status" value="1"/>
</dbReference>
<reference evidence="11" key="1">
    <citation type="submission" date="2022-01" db="EMBL/GenBank/DDBJ databases">
        <title>Genome Sequence Resource for Two Populations of Ditylenchus destructor, the Migratory Endoparasitic Phytonematode.</title>
        <authorList>
            <person name="Zhang H."/>
            <person name="Lin R."/>
            <person name="Xie B."/>
        </authorList>
    </citation>
    <scope>NUCLEOTIDE SEQUENCE</scope>
    <source>
        <strain evidence="11">BazhouSP</strain>
    </source>
</reference>
<evidence type="ECO:0000256" key="8">
    <source>
        <dbReference type="SAM" id="MobiDB-lite"/>
    </source>
</evidence>
<gene>
    <name evidence="11" type="ORF">DdX_03918</name>
</gene>
<feature type="compositionally biased region" description="Polar residues" evidence="8">
    <location>
        <begin position="29"/>
        <end position="39"/>
    </location>
</feature>
<keyword evidence="12" id="KW-1185">Reference proteome</keyword>
<dbReference type="Pfam" id="PF13637">
    <property type="entry name" value="Ank_4"/>
    <property type="match status" value="1"/>
</dbReference>
<comment type="catalytic activity">
    <reaction evidence="6">
        <text>a 1,2-diacyl-sn-glycero-3-phosphocholine + H2O = a 1-acyl-sn-glycero-3-phosphocholine + a fatty acid + H(+)</text>
        <dbReference type="Rhea" id="RHEA:15801"/>
        <dbReference type="ChEBI" id="CHEBI:15377"/>
        <dbReference type="ChEBI" id="CHEBI:15378"/>
        <dbReference type="ChEBI" id="CHEBI:28868"/>
        <dbReference type="ChEBI" id="CHEBI:57643"/>
        <dbReference type="ChEBI" id="CHEBI:58168"/>
        <dbReference type="EC" id="3.1.1.4"/>
    </reaction>
    <physiologicalReaction direction="left-to-right" evidence="6">
        <dbReference type="Rhea" id="RHEA:15802"/>
    </physiologicalReaction>
</comment>
<evidence type="ECO:0000256" key="3">
    <source>
        <dbReference type="ARBA" id="ARBA00022801"/>
    </source>
</evidence>
<dbReference type="InterPro" id="IPR002641">
    <property type="entry name" value="PNPLA_dom"/>
</dbReference>
<feature type="short sequence motif" description="GXSXG" evidence="7">
    <location>
        <begin position="217"/>
        <end position="221"/>
    </location>
</feature>